<organism evidence="2">
    <name type="scientific">Rhizochromulina marina</name>
    <dbReference type="NCBI Taxonomy" id="1034831"/>
    <lineage>
        <taxon>Eukaryota</taxon>
        <taxon>Sar</taxon>
        <taxon>Stramenopiles</taxon>
        <taxon>Ochrophyta</taxon>
        <taxon>Dictyochophyceae</taxon>
        <taxon>Rhizochromulinales</taxon>
        <taxon>Rhizochromulina</taxon>
    </lineage>
</organism>
<gene>
    <name evidence="2" type="ORF">RMAR1173_LOCUS14027</name>
</gene>
<sequence length="204" mass="22336">MRSAQSDPTSSNAEDRAPGRRVLMQADKMAVPQQMLPMSAPGPLPLQQMVPHHMVPPRPTFVGYNVPPVHHHGQLLYDHLSAAPMHPPPPYLGGGYPLGLAGDTSDPCLGYQTGYTLPGQPQPLLGRALVVPPDVPGMYESATRLSHLPPFHAPVCRSEPSATSRVMVRNVTREFLRSSGQEHHPLVRVQCGCVVQYRTLLRNR</sequence>
<dbReference type="EMBL" id="HBHJ01021196">
    <property type="protein sequence ID" value="CAD9697858.1"/>
    <property type="molecule type" value="Transcribed_RNA"/>
</dbReference>
<feature type="compositionally biased region" description="Polar residues" evidence="1">
    <location>
        <begin position="1"/>
        <end position="12"/>
    </location>
</feature>
<name>A0A7S2SEM7_9STRA</name>
<evidence type="ECO:0000256" key="1">
    <source>
        <dbReference type="SAM" id="MobiDB-lite"/>
    </source>
</evidence>
<protein>
    <submittedName>
        <fullName evidence="2">Uncharacterized protein</fullName>
    </submittedName>
</protein>
<evidence type="ECO:0000313" key="2">
    <source>
        <dbReference type="EMBL" id="CAD9697858.1"/>
    </source>
</evidence>
<accession>A0A7S2SEM7</accession>
<feature type="region of interest" description="Disordered" evidence="1">
    <location>
        <begin position="1"/>
        <end position="20"/>
    </location>
</feature>
<reference evidence="2" key="1">
    <citation type="submission" date="2021-01" db="EMBL/GenBank/DDBJ databases">
        <authorList>
            <person name="Corre E."/>
            <person name="Pelletier E."/>
            <person name="Niang G."/>
            <person name="Scheremetjew M."/>
            <person name="Finn R."/>
            <person name="Kale V."/>
            <person name="Holt S."/>
            <person name="Cochrane G."/>
            <person name="Meng A."/>
            <person name="Brown T."/>
            <person name="Cohen L."/>
        </authorList>
    </citation>
    <scope>NUCLEOTIDE SEQUENCE</scope>
    <source>
        <strain evidence="2">CCMP1243</strain>
    </source>
</reference>
<dbReference type="AlphaFoldDB" id="A0A7S2SEM7"/>
<proteinExistence type="predicted"/>